<feature type="chain" id="PRO_5034879871" evidence="3">
    <location>
        <begin position="18"/>
        <end position="526"/>
    </location>
</feature>
<dbReference type="GO" id="GO:0016791">
    <property type="term" value="F:phosphatase activity"/>
    <property type="evidence" value="ECO:0007669"/>
    <property type="project" value="TreeGrafter"/>
</dbReference>
<gene>
    <name evidence="4" type="ORF">AOQ84DRAFT_255731</name>
</gene>
<keyword evidence="2" id="KW-0812">Transmembrane</keyword>
<evidence type="ECO:0000256" key="3">
    <source>
        <dbReference type="SAM" id="SignalP"/>
    </source>
</evidence>
<reference evidence="4 5" key="1">
    <citation type="journal article" date="2016" name="Nat. Commun.">
        <title>Ectomycorrhizal ecology is imprinted in the genome of the dominant symbiotic fungus Cenococcum geophilum.</title>
        <authorList>
            <consortium name="DOE Joint Genome Institute"/>
            <person name="Peter M."/>
            <person name="Kohler A."/>
            <person name="Ohm R.A."/>
            <person name="Kuo A."/>
            <person name="Krutzmann J."/>
            <person name="Morin E."/>
            <person name="Arend M."/>
            <person name="Barry K.W."/>
            <person name="Binder M."/>
            <person name="Choi C."/>
            <person name="Clum A."/>
            <person name="Copeland A."/>
            <person name="Grisel N."/>
            <person name="Haridas S."/>
            <person name="Kipfer T."/>
            <person name="LaButti K."/>
            <person name="Lindquist E."/>
            <person name="Lipzen A."/>
            <person name="Maire R."/>
            <person name="Meier B."/>
            <person name="Mihaltcheva S."/>
            <person name="Molinier V."/>
            <person name="Murat C."/>
            <person name="Poggeler S."/>
            <person name="Quandt C.A."/>
            <person name="Sperisen C."/>
            <person name="Tritt A."/>
            <person name="Tisserant E."/>
            <person name="Crous P.W."/>
            <person name="Henrissat B."/>
            <person name="Nehls U."/>
            <person name="Egli S."/>
            <person name="Spatafora J.W."/>
            <person name="Grigoriev I.V."/>
            <person name="Martin F.M."/>
        </authorList>
    </citation>
    <scope>NUCLEOTIDE SEQUENCE [LARGE SCALE GENOMIC DNA]</scope>
    <source>
        <strain evidence="4 5">CBS 207.34</strain>
    </source>
</reference>
<dbReference type="SUPFAM" id="SSF53254">
    <property type="entry name" value="Phosphoglycerate mutase-like"/>
    <property type="match status" value="1"/>
</dbReference>
<organism evidence="4 5">
    <name type="scientific">Glonium stellatum</name>
    <dbReference type="NCBI Taxonomy" id="574774"/>
    <lineage>
        <taxon>Eukaryota</taxon>
        <taxon>Fungi</taxon>
        <taxon>Dikarya</taxon>
        <taxon>Ascomycota</taxon>
        <taxon>Pezizomycotina</taxon>
        <taxon>Dothideomycetes</taxon>
        <taxon>Pleosporomycetidae</taxon>
        <taxon>Gloniales</taxon>
        <taxon>Gloniaceae</taxon>
        <taxon>Glonium</taxon>
    </lineage>
</organism>
<accession>A0A8E2JP93</accession>
<dbReference type="Proteomes" id="UP000250140">
    <property type="component" value="Unassembled WGS sequence"/>
</dbReference>
<comment type="similarity">
    <text evidence="1">Belongs to the histidine acid phosphatase family.</text>
</comment>
<sequence length="526" mass="56534">MLALFLAIMAATWLINAEDTYQLHAAVVVARTGERTPAIDSSVVRQLTALGAQQLYSAGEAFRGRYINSLNGRSTALGSAPIIGLSANVIDNDETYVLAPDEAWLVASAQAFLQGLYPPFTLSRTAALMLDPSYILANGTYMEYPLDGYQYAQVHTASDLDPTSIWVQGSENCLNTALSGNEYYDTEEFANTQATSELLYQAVGFSTLKDVLSQPQWDYSNAYLIYDYLNYQYSHDSSTYALLSDNISFAGAYDQLRYYSDQQQWALFGNTTADNGVRTMAGKTLAARVLGQFQQIVATSGETPKLTLLFTEHEPFLSFFALAELEFLNSNFYGLPAYGSTMAFELFSLSNSTDFPAAASDLWVRFHFHNGTGFTNDSSPAAELQAFPLFARGPSNTDVPWLDFQDLVSRVMTSAVMDWCTACDAQVLFCDAFTNSSIVIALPPGADPAGMSPAVAGVVGAAATLGALSVLLALAMAVGGVRFRRVGRSQRARLGGFKGGAKMASDADLALPKNGAAVGVVAVGEG</sequence>
<dbReference type="EMBL" id="KV750534">
    <property type="protein sequence ID" value="OCL04352.1"/>
    <property type="molecule type" value="Genomic_DNA"/>
</dbReference>
<dbReference type="InterPro" id="IPR000560">
    <property type="entry name" value="His_Pase_clade-2"/>
</dbReference>
<evidence type="ECO:0000256" key="2">
    <source>
        <dbReference type="SAM" id="Phobius"/>
    </source>
</evidence>
<keyword evidence="2" id="KW-0472">Membrane</keyword>
<evidence type="ECO:0000313" key="4">
    <source>
        <dbReference type="EMBL" id="OCL04352.1"/>
    </source>
</evidence>
<dbReference type="OrthoDB" id="258392at2759"/>
<name>A0A8E2JP93_9PEZI</name>
<dbReference type="Gene3D" id="3.40.50.1240">
    <property type="entry name" value="Phosphoglycerate mutase-like"/>
    <property type="match status" value="1"/>
</dbReference>
<feature type="transmembrane region" description="Helical" evidence="2">
    <location>
        <begin position="454"/>
        <end position="481"/>
    </location>
</feature>
<proteinExistence type="inferred from homology"/>
<dbReference type="InterPro" id="IPR029033">
    <property type="entry name" value="His_PPase_superfam"/>
</dbReference>
<dbReference type="InterPro" id="IPR050645">
    <property type="entry name" value="Histidine_acid_phosphatase"/>
</dbReference>
<dbReference type="PANTHER" id="PTHR11567">
    <property type="entry name" value="ACID PHOSPHATASE-RELATED"/>
    <property type="match status" value="1"/>
</dbReference>
<dbReference type="AlphaFoldDB" id="A0A8E2JP93"/>
<evidence type="ECO:0000313" key="5">
    <source>
        <dbReference type="Proteomes" id="UP000250140"/>
    </source>
</evidence>
<keyword evidence="3" id="KW-0732">Signal</keyword>
<keyword evidence="2" id="KW-1133">Transmembrane helix</keyword>
<evidence type="ECO:0000256" key="1">
    <source>
        <dbReference type="ARBA" id="ARBA00005375"/>
    </source>
</evidence>
<keyword evidence="5" id="KW-1185">Reference proteome</keyword>
<feature type="non-terminal residue" evidence="4">
    <location>
        <position position="526"/>
    </location>
</feature>
<dbReference type="PANTHER" id="PTHR11567:SF127">
    <property type="entry name" value="HISTIDINE ACID PHOSPHATASE"/>
    <property type="match status" value="1"/>
</dbReference>
<dbReference type="Pfam" id="PF00328">
    <property type="entry name" value="His_Phos_2"/>
    <property type="match status" value="1"/>
</dbReference>
<protein>
    <submittedName>
        <fullName evidence="4">Phosphoglycerate mutase-like protein</fullName>
    </submittedName>
</protein>
<feature type="signal peptide" evidence="3">
    <location>
        <begin position="1"/>
        <end position="17"/>
    </location>
</feature>